<reference evidence="11" key="1">
    <citation type="submission" date="2020-10" db="EMBL/GenBank/DDBJ databases">
        <authorList>
            <person name="Gilroy R."/>
        </authorList>
    </citation>
    <scope>NUCLEOTIDE SEQUENCE</scope>
    <source>
        <strain evidence="11">B3-4054</strain>
    </source>
</reference>
<evidence type="ECO:0000313" key="11">
    <source>
        <dbReference type="EMBL" id="MBO8449828.1"/>
    </source>
</evidence>
<dbReference type="Gene3D" id="3.40.50.620">
    <property type="entry name" value="HUPs"/>
    <property type="match status" value="1"/>
</dbReference>
<keyword evidence="2 8" id="KW-0963">Cytoplasm</keyword>
<evidence type="ECO:0000256" key="7">
    <source>
        <dbReference type="ARBA" id="ARBA00048539"/>
    </source>
</evidence>
<comment type="catalytic activity">
    <reaction evidence="7 8">
        <text>cytidine(34) in tRNA(Ile2) + L-lysine + ATP = lysidine(34) in tRNA(Ile2) + AMP + diphosphate + H(+)</text>
        <dbReference type="Rhea" id="RHEA:43744"/>
        <dbReference type="Rhea" id="RHEA-COMP:10625"/>
        <dbReference type="Rhea" id="RHEA-COMP:10670"/>
        <dbReference type="ChEBI" id="CHEBI:15378"/>
        <dbReference type="ChEBI" id="CHEBI:30616"/>
        <dbReference type="ChEBI" id="CHEBI:32551"/>
        <dbReference type="ChEBI" id="CHEBI:33019"/>
        <dbReference type="ChEBI" id="CHEBI:82748"/>
        <dbReference type="ChEBI" id="CHEBI:83665"/>
        <dbReference type="ChEBI" id="CHEBI:456215"/>
        <dbReference type="EC" id="6.3.4.19"/>
    </reaction>
</comment>
<feature type="domain" description="Lysidine-tRNA(Ile) synthetase C-terminal" evidence="10">
    <location>
        <begin position="411"/>
        <end position="452"/>
    </location>
</feature>
<evidence type="ECO:0000256" key="4">
    <source>
        <dbReference type="ARBA" id="ARBA00022694"/>
    </source>
</evidence>
<comment type="subcellular location">
    <subcellularLocation>
        <location evidence="1 8">Cytoplasm</location>
    </subcellularLocation>
</comment>
<dbReference type="InterPro" id="IPR014729">
    <property type="entry name" value="Rossmann-like_a/b/a_fold"/>
</dbReference>
<keyword evidence="5 8" id="KW-0547">Nucleotide-binding</keyword>
<dbReference type="EMBL" id="JADIMS010000032">
    <property type="protein sequence ID" value="MBO8449828.1"/>
    <property type="molecule type" value="Genomic_DNA"/>
</dbReference>
<evidence type="ECO:0000256" key="2">
    <source>
        <dbReference type="ARBA" id="ARBA00022490"/>
    </source>
</evidence>
<dbReference type="SUPFAM" id="SSF56037">
    <property type="entry name" value="PheT/TilS domain"/>
    <property type="match status" value="1"/>
</dbReference>
<dbReference type="InterPro" id="IPR011063">
    <property type="entry name" value="TilS/TtcA_N"/>
</dbReference>
<dbReference type="PANTHER" id="PTHR43033:SF1">
    <property type="entry name" value="TRNA(ILE)-LYSIDINE SYNTHASE-RELATED"/>
    <property type="match status" value="1"/>
</dbReference>
<dbReference type="HAMAP" id="MF_01161">
    <property type="entry name" value="tRNA_Ile_lys_synt"/>
    <property type="match status" value="1"/>
</dbReference>
<comment type="domain">
    <text evidence="8">The N-terminal region contains the highly conserved SGGXDS motif, predicted to be a P-loop motif involved in ATP binding.</text>
</comment>
<comment type="function">
    <text evidence="8">Ligates lysine onto the cytidine present at position 34 of the AUA codon-specific tRNA(Ile) that contains the anticodon CAU, in an ATP-dependent manner. Cytidine is converted to lysidine, thus changing the amino acid specificity of the tRNA from methionine to isoleucine.</text>
</comment>
<evidence type="ECO:0000256" key="5">
    <source>
        <dbReference type="ARBA" id="ARBA00022741"/>
    </source>
</evidence>
<proteinExistence type="inferred from homology"/>
<keyword evidence="6 8" id="KW-0067">ATP-binding</keyword>
<keyword evidence="3 8" id="KW-0436">Ligase</keyword>
<dbReference type="GO" id="GO:0032267">
    <property type="term" value="F:tRNA(Ile)-lysidine synthase activity"/>
    <property type="evidence" value="ECO:0007669"/>
    <property type="project" value="UniProtKB-EC"/>
</dbReference>
<dbReference type="InterPro" id="IPR012795">
    <property type="entry name" value="tRNA_Ile_lys_synt_N"/>
</dbReference>
<dbReference type="NCBIfam" id="TIGR02433">
    <property type="entry name" value="lysidine_TilS_C"/>
    <property type="match status" value="1"/>
</dbReference>
<feature type="domain" description="tRNA(Ile)-lysidine/2-thiocytidine synthase N-terminal" evidence="9">
    <location>
        <begin position="35"/>
        <end position="220"/>
    </location>
</feature>
<dbReference type="GO" id="GO:0005737">
    <property type="term" value="C:cytoplasm"/>
    <property type="evidence" value="ECO:0007669"/>
    <property type="project" value="UniProtKB-SubCell"/>
</dbReference>
<dbReference type="CDD" id="cd01992">
    <property type="entry name" value="TilS_N"/>
    <property type="match status" value="1"/>
</dbReference>
<accession>A0A9D9EMU4</accession>
<dbReference type="PANTHER" id="PTHR43033">
    <property type="entry name" value="TRNA(ILE)-LYSIDINE SYNTHASE-RELATED"/>
    <property type="match status" value="1"/>
</dbReference>
<evidence type="ECO:0000256" key="1">
    <source>
        <dbReference type="ARBA" id="ARBA00004496"/>
    </source>
</evidence>
<dbReference type="InterPro" id="IPR012094">
    <property type="entry name" value="tRNA_Ile_lys_synt"/>
</dbReference>
<evidence type="ECO:0000259" key="9">
    <source>
        <dbReference type="Pfam" id="PF01171"/>
    </source>
</evidence>
<comment type="similarity">
    <text evidence="8">Belongs to the tRNA(Ile)-lysidine synthase family.</text>
</comment>
<evidence type="ECO:0000256" key="6">
    <source>
        <dbReference type="ARBA" id="ARBA00022840"/>
    </source>
</evidence>
<dbReference type="Proteomes" id="UP000823616">
    <property type="component" value="Unassembled WGS sequence"/>
</dbReference>
<name>A0A9D9EMU4_9SPIR</name>
<dbReference type="NCBIfam" id="TIGR02432">
    <property type="entry name" value="lysidine_TilS_N"/>
    <property type="match status" value="1"/>
</dbReference>
<evidence type="ECO:0000256" key="8">
    <source>
        <dbReference type="HAMAP-Rule" id="MF_01161"/>
    </source>
</evidence>
<evidence type="ECO:0000256" key="3">
    <source>
        <dbReference type="ARBA" id="ARBA00022598"/>
    </source>
</evidence>
<gene>
    <name evidence="8 11" type="primary">tilS</name>
    <name evidence="11" type="ORF">IAA96_01835</name>
</gene>
<dbReference type="AlphaFoldDB" id="A0A9D9EMU4"/>
<sequence length="473" mass="51008">MKGSGTESLRRVFRRYLASFFRTAGPPRSGGKFRVLAAVSGGADSVCLLYLLAECSAAMGFLLAAVTVDHGIRPQSESAGDADFVEAFCASRLHGVPCFRVRIAPGRIASAASGRGMGLEEAAREFRYAAFASVARKWRADAVMTGHTASDQAETVLMRVLQGAGPSGCAGIPVRRGIFFRPMLSFSGGTVRDFLRAENIPWREDTSNADSRFLRNRIRKRLVPLLDREFPGWQKSVLCGAEKMAADARLLSDMHLPAWKPLPEPAPDPSGPGFSPAAAGTFGLFCNIKTYTALPPALRLRFLYKGLAKLGSAGRVPYRLLRSMVAGRESAFPCGFSVRGAGIALEAGRHSIFLRRDIVQNSKNGYLVWVWDACTLRFPFGVISVCRACPSGGLVVRAGKSVLAADPPFAVRSRMPGDTVTGRDGNRRSLKKLFGQWGVPAFLRDWLPVLETASGIRGVFGSVLGFPDFPDGA</sequence>
<evidence type="ECO:0000259" key="10">
    <source>
        <dbReference type="Pfam" id="PF11734"/>
    </source>
</evidence>
<comment type="caution">
    <text evidence="11">The sequence shown here is derived from an EMBL/GenBank/DDBJ whole genome shotgun (WGS) entry which is preliminary data.</text>
</comment>
<dbReference type="Pfam" id="PF11734">
    <property type="entry name" value="TilS_C"/>
    <property type="match status" value="1"/>
</dbReference>
<dbReference type="GO" id="GO:0005524">
    <property type="term" value="F:ATP binding"/>
    <property type="evidence" value="ECO:0007669"/>
    <property type="project" value="UniProtKB-UniRule"/>
</dbReference>
<dbReference type="Pfam" id="PF01171">
    <property type="entry name" value="ATP_bind_3"/>
    <property type="match status" value="1"/>
</dbReference>
<dbReference type="EC" id="6.3.4.19" evidence="8"/>
<protein>
    <recommendedName>
        <fullName evidence="8">tRNA(Ile)-lysidine synthase</fullName>
        <ecNumber evidence="8">6.3.4.19</ecNumber>
    </recommendedName>
    <alternativeName>
        <fullName evidence="8">tRNA(Ile)-2-lysyl-cytidine synthase</fullName>
    </alternativeName>
    <alternativeName>
        <fullName evidence="8">tRNA(Ile)-lysidine synthetase</fullName>
    </alternativeName>
</protein>
<organism evidence="11 12">
    <name type="scientific">Candidatus Avitreponema avistercoris</name>
    <dbReference type="NCBI Taxonomy" id="2840705"/>
    <lineage>
        <taxon>Bacteria</taxon>
        <taxon>Pseudomonadati</taxon>
        <taxon>Spirochaetota</taxon>
        <taxon>Spirochaetia</taxon>
        <taxon>Spirochaetales</taxon>
        <taxon>Candidatus Avitreponema</taxon>
    </lineage>
</organism>
<dbReference type="GO" id="GO:0006400">
    <property type="term" value="P:tRNA modification"/>
    <property type="evidence" value="ECO:0007669"/>
    <property type="project" value="UniProtKB-UniRule"/>
</dbReference>
<reference evidence="11" key="2">
    <citation type="journal article" date="2021" name="PeerJ">
        <title>Extensive microbial diversity within the chicken gut microbiome revealed by metagenomics and culture.</title>
        <authorList>
            <person name="Gilroy R."/>
            <person name="Ravi A."/>
            <person name="Getino M."/>
            <person name="Pursley I."/>
            <person name="Horton D.L."/>
            <person name="Alikhan N.F."/>
            <person name="Baker D."/>
            <person name="Gharbi K."/>
            <person name="Hall N."/>
            <person name="Watson M."/>
            <person name="Adriaenssens E.M."/>
            <person name="Foster-Nyarko E."/>
            <person name="Jarju S."/>
            <person name="Secka A."/>
            <person name="Antonio M."/>
            <person name="Oren A."/>
            <person name="Chaudhuri R.R."/>
            <person name="La Ragione R."/>
            <person name="Hildebrand F."/>
            <person name="Pallen M.J."/>
        </authorList>
    </citation>
    <scope>NUCLEOTIDE SEQUENCE</scope>
    <source>
        <strain evidence="11">B3-4054</strain>
    </source>
</reference>
<feature type="binding site" evidence="8">
    <location>
        <begin position="40"/>
        <end position="45"/>
    </location>
    <ligand>
        <name>ATP</name>
        <dbReference type="ChEBI" id="CHEBI:30616"/>
    </ligand>
</feature>
<evidence type="ECO:0000313" key="12">
    <source>
        <dbReference type="Proteomes" id="UP000823616"/>
    </source>
</evidence>
<dbReference type="SUPFAM" id="SSF52402">
    <property type="entry name" value="Adenine nucleotide alpha hydrolases-like"/>
    <property type="match status" value="1"/>
</dbReference>
<dbReference type="InterPro" id="IPR012796">
    <property type="entry name" value="Lysidine-tRNA-synth_C"/>
</dbReference>
<keyword evidence="4 8" id="KW-0819">tRNA processing</keyword>